<accession>A0ABU7D9P7</accession>
<proteinExistence type="predicted"/>
<comment type="caution">
    <text evidence="1">The sequence shown here is derived from an EMBL/GenBank/DDBJ whole genome shotgun (WGS) entry which is preliminary data.</text>
</comment>
<sequence>MRCRRFPGSPHTEDVQPRLLVPHWLCAATETTLLPSKGGADHTADKKNNGSEKSVHLVRLISQSGEIFGPEIILFFLFKCFQLIVAPYEALNGNRGTLNRQETQTHFKA</sequence>
<organism evidence="1 2">
    <name type="scientific">Characodon lateralis</name>
    <dbReference type="NCBI Taxonomy" id="208331"/>
    <lineage>
        <taxon>Eukaryota</taxon>
        <taxon>Metazoa</taxon>
        <taxon>Chordata</taxon>
        <taxon>Craniata</taxon>
        <taxon>Vertebrata</taxon>
        <taxon>Euteleostomi</taxon>
        <taxon>Actinopterygii</taxon>
        <taxon>Neopterygii</taxon>
        <taxon>Teleostei</taxon>
        <taxon>Neoteleostei</taxon>
        <taxon>Acanthomorphata</taxon>
        <taxon>Ovalentaria</taxon>
        <taxon>Atherinomorphae</taxon>
        <taxon>Cyprinodontiformes</taxon>
        <taxon>Goodeidae</taxon>
        <taxon>Characodon</taxon>
    </lineage>
</organism>
<dbReference type="EMBL" id="JAHUTJ010018584">
    <property type="protein sequence ID" value="MED6271601.1"/>
    <property type="molecule type" value="Genomic_DNA"/>
</dbReference>
<evidence type="ECO:0000313" key="1">
    <source>
        <dbReference type="EMBL" id="MED6271601.1"/>
    </source>
</evidence>
<evidence type="ECO:0000313" key="2">
    <source>
        <dbReference type="Proteomes" id="UP001352852"/>
    </source>
</evidence>
<reference evidence="1 2" key="1">
    <citation type="submission" date="2021-06" db="EMBL/GenBank/DDBJ databases">
        <authorList>
            <person name="Palmer J.M."/>
        </authorList>
    </citation>
    <scope>NUCLEOTIDE SEQUENCE [LARGE SCALE GENOMIC DNA]</scope>
    <source>
        <strain evidence="1 2">CL_MEX2019</strain>
        <tissue evidence="1">Muscle</tissue>
    </source>
</reference>
<gene>
    <name evidence="1" type="ORF">CHARACLAT_021955</name>
</gene>
<name>A0ABU7D9P7_9TELE</name>
<keyword evidence="2" id="KW-1185">Reference proteome</keyword>
<dbReference type="Proteomes" id="UP001352852">
    <property type="component" value="Unassembled WGS sequence"/>
</dbReference>
<protein>
    <submittedName>
        <fullName evidence="1">Uncharacterized protein</fullName>
    </submittedName>
</protein>